<gene>
    <name evidence="2" type="ORF">Fot_30651</name>
</gene>
<dbReference type="AlphaFoldDB" id="A0ABD1T2Q8"/>
<evidence type="ECO:0000256" key="1">
    <source>
        <dbReference type="SAM" id="MobiDB-lite"/>
    </source>
</evidence>
<dbReference type="Proteomes" id="UP001604277">
    <property type="component" value="Unassembled WGS sequence"/>
</dbReference>
<reference evidence="3" key="1">
    <citation type="submission" date="2024-07" db="EMBL/GenBank/DDBJ databases">
        <title>Two chromosome-level genome assemblies of Korean endemic species Abeliophyllum distichum and Forsythia ovata (Oleaceae).</title>
        <authorList>
            <person name="Jang H."/>
        </authorList>
    </citation>
    <scope>NUCLEOTIDE SEQUENCE [LARGE SCALE GENOMIC DNA]</scope>
</reference>
<evidence type="ECO:0000313" key="3">
    <source>
        <dbReference type="Proteomes" id="UP001604277"/>
    </source>
</evidence>
<comment type="caution">
    <text evidence="2">The sequence shown here is derived from an EMBL/GenBank/DDBJ whole genome shotgun (WGS) entry which is preliminary data.</text>
</comment>
<organism evidence="2 3">
    <name type="scientific">Forsythia ovata</name>
    <dbReference type="NCBI Taxonomy" id="205694"/>
    <lineage>
        <taxon>Eukaryota</taxon>
        <taxon>Viridiplantae</taxon>
        <taxon>Streptophyta</taxon>
        <taxon>Embryophyta</taxon>
        <taxon>Tracheophyta</taxon>
        <taxon>Spermatophyta</taxon>
        <taxon>Magnoliopsida</taxon>
        <taxon>eudicotyledons</taxon>
        <taxon>Gunneridae</taxon>
        <taxon>Pentapetalae</taxon>
        <taxon>asterids</taxon>
        <taxon>lamiids</taxon>
        <taxon>Lamiales</taxon>
        <taxon>Oleaceae</taxon>
        <taxon>Forsythieae</taxon>
        <taxon>Forsythia</taxon>
    </lineage>
</organism>
<feature type="compositionally biased region" description="Basic residues" evidence="1">
    <location>
        <begin position="108"/>
        <end position="122"/>
    </location>
</feature>
<proteinExistence type="predicted"/>
<protein>
    <submittedName>
        <fullName evidence="2">Uncharacterized protein</fullName>
    </submittedName>
</protein>
<evidence type="ECO:0000313" key="2">
    <source>
        <dbReference type="EMBL" id="KAL2507004.1"/>
    </source>
</evidence>
<accession>A0ABD1T2Q8</accession>
<name>A0ABD1T2Q8_9LAMI</name>
<keyword evidence="3" id="KW-1185">Reference proteome</keyword>
<feature type="compositionally biased region" description="Polar residues" evidence="1">
    <location>
        <begin position="65"/>
        <end position="104"/>
    </location>
</feature>
<feature type="region of interest" description="Disordered" evidence="1">
    <location>
        <begin position="49"/>
        <end position="136"/>
    </location>
</feature>
<dbReference type="EMBL" id="JBFOLJ010000009">
    <property type="protein sequence ID" value="KAL2507004.1"/>
    <property type="molecule type" value="Genomic_DNA"/>
</dbReference>
<sequence>MLIFLNNRGLQNLLEVPPSLRELRTLAVWSGPPAFCERLRSAPLDFRERPARTGVRGNQEYKTAGRSQNVYQTTSVRGNQDDQTAGRSRNVYQTTGVRGNQDDQTAGRSRKSRGANRRRSRKAGGPDQTAGVRCSRSEQRNFKKILQTTVVQEDEHTLISVNVVN</sequence>